<dbReference type="InterPro" id="IPR010920">
    <property type="entry name" value="LSM_dom_sf"/>
</dbReference>
<proteinExistence type="predicted"/>
<dbReference type="PIRSF" id="PIRSF006609">
    <property type="entry name" value="snRNP_SmF"/>
    <property type="match status" value="1"/>
</dbReference>
<dbReference type="SUPFAM" id="SSF50182">
    <property type="entry name" value="Sm-like ribonucleoproteins"/>
    <property type="match status" value="1"/>
</dbReference>
<gene>
    <name evidence="2" type="ORF">MPEBLZ_00786</name>
</gene>
<protein>
    <submittedName>
        <fullName evidence="2">Sm protein</fullName>
    </submittedName>
</protein>
<dbReference type="Proteomes" id="UP000050360">
    <property type="component" value="Unassembled WGS sequence"/>
</dbReference>
<organism evidence="2 3">
    <name type="scientific">Candidatus Methanoperedens nitratireducens</name>
    <dbReference type="NCBI Taxonomy" id="1392998"/>
    <lineage>
        <taxon>Archaea</taxon>
        <taxon>Methanobacteriati</taxon>
        <taxon>Methanobacteriota</taxon>
        <taxon>Stenosarchaea group</taxon>
        <taxon>Methanomicrobia</taxon>
        <taxon>Methanosarcinales</taxon>
        <taxon>ANME-2 cluster</taxon>
        <taxon>Candidatus Methanoperedentaceae</taxon>
        <taxon>Candidatus Methanoperedens</taxon>
    </lineage>
</organism>
<dbReference type="EMBL" id="LKCM01000066">
    <property type="protein sequence ID" value="KPQ44629.1"/>
    <property type="molecule type" value="Genomic_DNA"/>
</dbReference>
<evidence type="ECO:0000313" key="2">
    <source>
        <dbReference type="EMBL" id="KPQ44629.1"/>
    </source>
</evidence>
<dbReference type="Gene3D" id="2.30.30.100">
    <property type="match status" value="1"/>
</dbReference>
<dbReference type="InterPro" id="IPR047575">
    <property type="entry name" value="Sm"/>
</dbReference>
<dbReference type="AlphaFoldDB" id="A0A0P7ZHZ8"/>
<sequence>MFPTKKVQTLIGTIIQVEMKGDKHTLEGKLESADEYLNLHLNDTYEIVEGVKSRSLGSVILRGNNIIMLSPVE</sequence>
<name>A0A0P7ZHZ8_9EURY</name>
<evidence type="ECO:0000313" key="3">
    <source>
        <dbReference type="Proteomes" id="UP000050360"/>
    </source>
</evidence>
<comment type="caution">
    <text evidence="2">The sequence shown here is derived from an EMBL/GenBank/DDBJ whole genome shotgun (WGS) entry which is preliminary data.</text>
</comment>
<accession>A0A0P7ZHZ8</accession>
<dbReference type="InterPro" id="IPR001163">
    <property type="entry name" value="Sm_dom_euk/arc"/>
</dbReference>
<reference evidence="2 3" key="1">
    <citation type="submission" date="2015-09" db="EMBL/GenBank/DDBJ databases">
        <title>A metagenomics-based metabolic model of nitrate-dependent anaerobic oxidation of methane by Methanoperedens-like archaea.</title>
        <authorList>
            <person name="Arshad A."/>
            <person name="Speth D.R."/>
            <person name="De Graaf R.M."/>
            <person name="Op Den Camp H.J."/>
            <person name="Jetten M.S."/>
            <person name="Welte C.U."/>
        </authorList>
    </citation>
    <scope>NUCLEOTIDE SEQUENCE [LARGE SCALE GENOMIC DNA]</scope>
</reference>
<dbReference type="Pfam" id="PF01423">
    <property type="entry name" value="LSM"/>
    <property type="match status" value="1"/>
</dbReference>
<dbReference type="SMART" id="SM00651">
    <property type="entry name" value="Sm"/>
    <property type="match status" value="1"/>
</dbReference>
<dbReference type="PROSITE" id="PS52002">
    <property type="entry name" value="SM"/>
    <property type="match status" value="1"/>
</dbReference>
<feature type="domain" description="Sm" evidence="1">
    <location>
        <begin position="2"/>
        <end position="73"/>
    </location>
</feature>
<evidence type="ECO:0000259" key="1">
    <source>
        <dbReference type="PROSITE" id="PS52002"/>
    </source>
</evidence>
<dbReference type="GO" id="GO:0003723">
    <property type="term" value="F:RNA binding"/>
    <property type="evidence" value="ECO:0007669"/>
    <property type="project" value="InterPro"/>
</dbReference>